<dbReference type="InterPro" id="IPR011701">
    <property type="entry name" value="MFS"/>
</dbReference>
<feature type="transmembrane region" description="Helical" evidence="6">
    <location>
        <begin position="254"/>
        <end position="273"/>
    </location>
</feature>
<dbReference type="PROSITE" id="PS50850">
    <property type="entry name" value="MFS"/>
    <property type="match status" value="1"/>
</dbReference>
<dbReference type="PANTHER" id="PTHR43124">
    <property type="entry name" value="PURINE EFFLUX PUMP PBUE"/>
    <property type="match status" value="1"/>
</dbReference>
<dbReference type="PANTHER" id="PTHR43124:SF3">
    <property type="entry name" value="CHLORAMPHENICOL EFFLUX PUMP RV0191"/>
    <property type="match status" value="1"/>
</dbReference>
<dbReference type="GO" id="GO:0005886">
    <property type="term" value="C:plasma membrane"/>
    <property type="evidence" value="ECO:0007669"/>
    <property type="project" value="UniProtKB-SubCell"/>
</dbReference>
<feature type="domain" description="Major facilitator superfamily (MFS) profile" evidence="7">
    <location>
        <begin position="13"/>
        <end position="415"/>
    </location>
</feature>
<keyword evidence="9" id="KW-1185">Reference proteome</keyword>
<comment type="caution">
    <text evidence="8">The sequence shown here is derived from an EMBL/GenBank/DDBJ whole genome shotgun (WGS) entry which is preliminary data.</text>
</comment>
<dbReference type="CDD" id="cd06174">
    <property type="entry name" value="MFS"/>
    <property type="match status" value="1"/>
</dbReference>
<feature type="transmembrane region" description="Helical" evidence="6">
    <location>
        <begin position="78"/>
        <end position="102"/>
    </location>
</feature>
<dbReference type="Proteomes" id="UP000265742">
    <property type="component" value="Unassembled WGS sequence"/>
</dbReference>
<dbReference type="EMBL" id="QXTG01000002">
    <property type="protein sequence ID" value="RIX28087.1"/>
    <property type="molecule type" value="Genomic_DNA"/>
</dbReference>
<proteinExistence type="predicted"/>
<dbReference type="InterPro" id="IPR020846">
    <property type="entry name" value="MFS_dom"/>
</dbReference>
<dbReference type="SUPFAM" id="SSF103473">
    <property type="entry name" value="MFS general substrate transporter"/>
    <property type="match status" value="1"/>
</dbReference>
<sequence length="447" mass="45858">MSAAAPGRRARLVLAGAVFAYLCAVTQRSTLGVAAVAAADRFDVSAAALSSLGVVQLLVYALLQIPVGVLVDRFGPKAVIAVGAALMIAGQLTVAASATLPAAVLGRMLVGAGDATTFVAALRLVNAWFPPRRVPVLSQWLGNLGQLGQVLSAVPFAAVLGVAGWTGAFLGAAGLSGLALVVVLVLLVDSPAGARVGPVDLRSALRGLRTAIGTRGTRLGFWAHFVTQSSGVVFALLWGYPFLVSAVGLPRQEASALLTVQVLAGFLIGPLLGSLTGRFPLRRSNLVLTIVLGLGVAWTLVLAWPGRPPLVLLVLLVVALGVGGPGSQIGFDYARTYNAPEGLGGASGFVNVGGFTASFTMMFLIGVLLDAQHGSTGAPLYSLAAFKTALSVQYAIVGGGTIAFLLTRRLARRDLLRDEGVRVGPLWRAVRSRSAARRTGTGSSDTP</sequence>
<keyword evidence="4 6" id="KW-1133">Transmembrane helix</keyword>
<evidence type="ECO:0000256" key="4">
    <source>
        <dbReference type="ARBA" id="ARBA00022989"/>
    </source>
</evidence>
<comment type="subcellular location">
    <subcellularLocation>
        <location evidence="1">Cell membrane</location>
        <topology evidence="1">Multi-pass membrane protein</topology>
    </subcellularLocation>
</comment>
<evidence type="ECO:0000313" key="8">
    <source>
        <dbReference type="EMBL" id="RIX28087.1"/>
    </source>
</evidence>
<feature type="transmembrane region" description="Helical" evidence="6">
    <location>
        <begin position="285"/>
        <end position="304"/>
    </location>
</feature>
<dbReference type="OrthoDB" id="4332123at2"/>
<keyword evidence="3 6" id="KW-0812">Transmembrane</keyword>
<dbReference type="Pfam" id="PF07690">
    <property type="entry name" value="MFS_1"/>
    <property type="match status" value="1"/>
</dbReference>
<dbReference type="AlphaFoldDB" id="A0A3A1U2K4"/>
<dbReference type="GO" id="GO:0022857">
    <property type="term" value="F:transmembrane transporter activity"/>
    <property type="evidence" value="ECO:0007669"/>
    <property type="project" value="InterPro"/>
</dbReference>
<reference evidence="9" key="1">
    <citation type="submission" date="2018-09" db="EMBL/GenBank/DDBJ databases">
        <authorList>
            <person name="Kim I."/>
        </authorList>
    </citation>
    <scope>NUCLEOTIDE SEQUENCE [LARGE SCALE GENOMIC DNA]</scope>
    <source>
        <strain evidence="9">DD4a</strain>
    </source>
</reference>
<feature type="transmembrane region" description="Helical" evidence="6">
    <location>
        <begin position="310"/>
        <end position="331"/>
    </location>
</feature>
<feature type="transmembrane region" description="Helical" evidence="6">
    <location>
        <begin position="219"/>
        <end position="242"/>
    </location>
</feature>
<organism evidence="8 9">
    <name type="scientific">Amnibacterium setariae</name>
    <dbReference type="NCBI Taxonomy" id="2306585"/>
    <lineage>
        <taxon>Bacteria</taxon>
        <taxon>Bacillati</taxon>
        <taxon>Actinomycetota</taxon>
        <taxon>Actinomycetes</taxon>
        <taxon>Micrococcales</taxon>
        <taxon>Microbacteriaceae</taxon>
        <taxon>Amnibacterium</taxon>
    </lineage>
</organism>
<dbReference type="Gene3D" id="1.20.1250.20">
    <property type="entry name" value="MFS general substrate transporter like domains"/>
    <property type="match status" value="2"/>
</dbReference>
<feature type="transmembrane region" description="Helical" evidence="6">
    <location>
        <begin position="168"/>
        <end position="188"/>
    </location>
</feature>
<dbReference type="RefSeq" id="WP_119482397.1">
    <property type="nucleotide sequence ID" value="NZ_QXTG01000002.1"/>
</dbReference>
<dbReference type="InterPro" id="IPR050189">
    <property type="entry name" value="MFS_Efflux_Transporters"/>
</dbReference>
<feature type="transmembrane region" description="Helical" evidence="6">
    <location>
        <begin position="343"/>
        <end position="369"/>
    </location>
</feature>
<name>A0A3A1U2K4_9MICO</name>
<evidence type="ECO:0000259" key="7">
    <source>
        <dbReference type="PROSITE" id="PS50850"/>
    </source>
</evidence>
<evidence type="ECO:0000256" key="2">
    <source>
        <dbReference type="ARBA" id="ARBA00022475"/>
    </source>
</evidence>
<evidence type="ECO:0000313" key="9">
    <source>
        <dbReference type="Proteomes" id="UP000265742"/>
    </source>
</evidence>
<evidence type="ECO:0000256" key="6">
    <source>
        <dbReference type="SAM" id="Phobius"/>
    </source>
</evidence>
<feature type="transmembrane region" description="Helical" evidence="6">
    <location>
        <begin position="108"/>
        <end position="129"/>
    </location>
</feature>
<evidence type="ECO:0000256" key="5">
    <source>
        <dbReference type="ARBA" id="ARBA00023136"/>
    </source>
</evidence>
<feature type="transmembrane region" description="Helical" evidence="6">
    <location>
        <begin position="141"/>
        <end position="162"/>
    </location>
</feature>
<gene>
    <name evidence="8" type="ORF">D1781_11410</name>
</gene>
<dbReference type="InterPro" id="IPR036259">
    <property type="entry name" value="MFS_trans_sf"/>
</dbReference>
<keyword evidence="2" id="KW-1003">Cell membrane</keyword>
<feature type="transmembrane region" description="Helical" evidence="6">
    <location>
        <begin position="48"/>
        <end position="71"/>
    </location>
</feature>
<keyword evidence="5 6" id="KW-0472">Membrane</keyword>
<accession>A0A3A1U2K4</accession>
<evidence type="ECO:0000256" key="3">
    <source>
        <dbReference type="ARBA" id="ARBA00022692"/>
    </source>
</evidence>
<evidence type="ECO:0000256" key="1">
    <source>
        <dbReference type="ARBA" id="ARBA00004651"/>
    </source>
</evidence>
<protein>
    <submittedName>
        <fullName evidence="8">MFS transporter</fullName>
    </submittedName>
</protein>
<feature type="transmembrane region" description="Helical" evidence="6">
    <location>
        <begin position="389"/>
        <end position="407"/>
    </location>
</feature>